<name>A0ABX7A9T7_MYCBV</name>
<accession>A0ABX7A9T7</accession>
<evidence type="ECO:0000313" key="1">
    <source>
        <dbReference type="EMBL" id="QQH49899.2"/>
    </source>
</evidence>
<gene>
    <name evidence="1" type="ORF">HYD69_00185</name>
</gene>
<evidence type="ECO:0000313" key="2">
    <source>
        <dbReference type="Proteomes" id="UP000596039"/>
    </source>
</evidence>
<protein>
    <submittedName>
        <fullName evidence="1">Uncharacterized protein</fullName>
    </submittedName>
</protein>
<organism evidence="1 2">
    <name type="scientific">Mycoplasmopsis bovis</name>
    <name type="common">Mycoplasma bovis</name>
    <dbReference type="NCBI Taxonomy" id="28903"/>
    <lineage>
        <taxon>Bacteria</taxon>
        <taxon>Bacillati</taxon>
        <taxon>Mycoplasmatota</taxon>
        <taxon>Mycoplasmoidales</taxon>
        <taxon>Metamycoplasmataceae</taxon>
        <taxon>Mycoplasmopsis</taxon>
    </lineage>
</organism>
<keyword evidence="2" id="KW-1185">Reference proteome</keyword>
<dbReference type="Proteomes" id="UP000596039">
    <property type="component" value="Chromosome"/>
</dbReference>
<dbReference type="EMBL" id="CP058496">
    <property type="protein sequence ID" value="QQH49899.2"/>
    <property type="molecule type" value="Genomic_DNA"/>
</dbReference>
<reference evidence="1 2" key="1">
    <citation type="journal article" date="2020" name="Vet. Res.">
        <title>Phylogenomic analysis of Mycoplasma bovis from Belgian veal, dairy and beef herds.</title>
        <authorList>
            <person name="Bokma J."/>
            <person name="Vereecke N."/>
            <person name="De Bleecker K."/>
            <person name="Callens J."/>
            <person name="Ribbens S."/>
            <person name="Nauwynck H."/>
            <person name="Haesebrouck F."/>
            <person name="Theuns S."/>
            <person name="Boyen F."/>
            <person name="Pardon B."/>
        </authorList>
    </citation>
    <scope>NUCLEOTIDE SEQUENCE [LARGE SCALE GENOMIC DNA]</scope>
    <source>
        <strain evidence="1 2">Mb222</strain>
    </source>
</reference>
<dbReference type="RefSeq" id="WP_268793825.1">
    <property type="nucleotide sequence ID" value="NZ_CP058420.2"/>
</dbReference>
<sequence length="44" mass="5091">MSIGKTISIFDDSGIKMAKRIRKDTFEYSKVQNFVLMLIFIAFS</sequence>
<proteinExistence type="predicted"/>